<dbReference type="PROSITE" id="PS51819">
    <property type="entry name" value="VOC"/>
    <property type="match status" value="1"/>
</dbReference>
<feature type="domain" description="VOC" evidence="2">
    <location>
        <begin position="45"/>
        <end position="168"/>
    </location>
</feature>
<protein>
    <submittedName>
        <fullName evidence="3">Glyoxalase-like domain-containing protein</fullName>
    </submittedName>
</protein>
<organism evidence="3 4">
    <name type="scientific">Poseidonocella sedimentorum</name>
    <dbReference type="NCBI Taxonomy" id="871652"/>
    <lineage>
        <taxon>Bacteria</taxon>
        <taxon>Pseudomonadati</taxon>
        <taxon>Pseudomonadota</taxon>
        <taxon>Alphaproteobacteria</taxon>
        <taxon>Rhodobacterales</taxon>
        <taxon>Roseobacteraceae</taxon>
        <taxon>Poseidonocella</taxon>
    </lineage>
</organism>
<accession>A0A1I6CMS7</accession>
<feature type="region of interest" description="Disordered" evidence="1">
    <location>
        <begin position="1"/>
        <end position="38"/>
    </location>
</feature>
<gene>
    <name evidence="3" type="ORF">SAMN04515673_10124</name>
</gene>
<dbReference type="InterPro" id="IPR037523">
    <property type="entry name" value="VOC_core"/>
</dbReference>
<dbReference type="PANTHER" id="PTHR36503">
    <property type="entry name" value="BLR2520 PROTEIN"/>
    <property type="match status" value="1"/>
</dbReference>
<proteinExistence type="predicted"/>
<dbReference type="EMBL" id="FOYI01000001">
    <property type="protein sequence ID" value="SFQ94480.1"/>
    <property type="molecule type" value="Genomic_DNA"/>
</dbReference>
<dbReference type="InterPro" id="IPR029068">
    <property type="entry name" value="Glyas_Bleomycin-R_OHBP_Dase"/>
</dbReference>
<dbReference type="Pfam" id="PF00903">
    <property type="entry name" value="Glyoxalase"/>
    <property type="match status" value="1"/>
</dbReference>
<dbReference type="Proteomes" id="UP000199302">
    <property type="component" value="Unassembled WGS sequence"/>
</dbReference>
<dbReference type="InterPro" id="IPR004360">
    <property type="entry name" value="Glyas_Fos-R_dOase_dom"/>
</dbReference>
<sequence length="169" mass="17338">MAGKPGPARAGNIGPLGRYLLPNGTDPGSNGRDHSAKGATMSGMVLDAVGVTARDMGASVAFYERLGFSFAPWTAQDKHVEAQLGGAGPRLMIDAADLAEGLIGAAPRPANHAQFALLCAAPSEVDARVAALAEAGHRVEAAPFDAPWGQRYATVADPEGYLIDLFAAL</sequence>
<evidence type="ECO:0000313" key="3">
    <source>
        <dbReference type="EMBL" id="SFQ94480.1"/>
    </source>
</evidence>
<name>A0A1I6CMS7_9RHOB</name>
<evidence type="ECO:0000313" key="4">
    <source>
        <dbReference type="Proteomes" id="UP000199302"/>
    </source>
</evidence>
<dbReference type="AlphaFoldDB" id="A0A1I6CMS7"/>
<evidence type="ECO:0000259" key="2">
    <source>
        <dbReference type="PROSITE" id="PS51819"/>
    </source>
</evidence>
<dbReference type="PANTHER" id="PTHR36503:SF3">
    <property type="entry name" value="BLR0126 PROTEIN"/>
    <property type="match status" value="1"/>
</dbReference>
<keyword evidence="4" id="KW-1185">Reference proteome</keyword>
<dbReference type="SUPFAM" id="SSF54593">
    <property type="entry name" value="Glyoxalase/Bleomycin resistance protein/Dihydroxybiphenyl dioxygenase"/>
    <property type="match status" value="1"/>
</dbReference>
<dbReference type="Gene3D" id="3.10.180.10">
    <property type="entry name" value="2,3-Dihydroxybiphenyl 1,2-Dioxygenase, domain 1"/>
    <property type="match status" value="1"/>
</dbReference>
<evidence type="ECO:0000256" key="1">
    <source>
        <dbReference type="SAM" id="MobiDB-lite"/>
    </source>
</evidence>
<reference evidence="3 4" key="1">
    <citation type="submission" date="2016-10" db="EMBL/GenBank/DDBJ databases">
        <authorList>
            <person name="de Groot N.N."/>
        </authorList>
    </citation>
    <scope>NUCLEOTIDE SEQUENCE [LARGE SCALE GENOMIC DNA]</scope>
    <source>
        <strain evidence="4">KMM 9023,NRIC 0796,JCM 17311,KCTC 23692</strain>
    </source>
</reference>
<dbReference type="STRING" id="871652.SAMN04515673_10124"/>